<evidence type="ECO:0000313" key="2">
    <source>
        <dbReference type="EMBL" id="MDC0672050.1"/>
    </source>
</evidence>
<feature type="domain" description="Peptidase C14 caspase" evidence="1">
    <location>
        <begin position="4"/>
        <end position="239"/>
    </location>
</feature>
<accession>A0ABT5BD36</accession>
<sequence>MPRALLIGASYGDLDVESSVDAVHAWLSGHVLAEAQIERLVGPQATRDGILAGLRRLGDEDHGDAPVVVYYAGHGLLYRSRMGVVEQRAHVAYPLLVPTDIDRTTGETLHGVFASELSRELRRIARRARNLTVILDCCHASGMVRLDDEVEDDSVVAQERALHREASARVAGKRRLGVRGVGDARLSDRVVVVVASSAGGRAYLHPVTRRMAFTEALLASLATRSSWDAVVATTRARVQEVWPIQQPAVFGPRFRRPFTLDEQLPEHELYRVERVGDHIVLMAGALRQIHLGDRFELTASASVTGGPASASIAVQPRLIEPDRTLLWASAGVDVLPYHARRIHRGCGPVVEVACAERSLRGALTDLVAAAGLRVADGAGEVAARIEVRDGQVGVYDCLGALVHLALREPLAADELVRCLRRLDAWRGMSRWLFGTRGEPALGRCYDLRWGALTSSGIDTAAGAVRVLPGTSLAVSLVNLDRGAPELYAHAFRIGADREIRAWSAGTGARFFAAHQQIDVADLRAGSVHAHRIDAPSSLPPGSYCEWTLVCVANEAFELDIVATPPMARTSPRTGEHTSWPSARGQQRARRFDVVVFPYTLDLAALPW</sequence>
<comment type="caution">
    <text evidence="2">The sequence shown here is derived from an EMBL/GenBank/DDBJ whole genome shotgun (WGS) entry which is preliminary data.</text>
</comment>
<dbReference type="Pfam" id="PF00656">
    <property type="entry name" value="Peptidase_C14"/>
    <property type="match status" value="1"/>
</dbReference>
<evidence type="ECO:0000259" key="1">
    <source>
        <dbReference type="Pfam" id="PF00656"/>
    </source>
</evidence>
<keyword evidence="3" id="KW-1185">Reference proteome</keyword>
<dbReference type="EMBL" id="JAQNDN010000019">
    <property type="protein sequence ID" value="MDC0672050.1"/>
    <property type="molecule type" value="Genomic_DNA"/>
</dbReference>
<gene>
    <name evidence="2" type="ORF">POL58_30165</name>
</gene>
<name>A0ABT5BD36_9BACT</name>
<dbReference type="InterPro" id="IPR011600">
    <property type="entry name" value="Pept_C14_caspase"/>
</dbReference>
<dbReference type="RefSeq" id="WP_272003176.1">
    <property type="nucleotide sequence ID" value="NZ_JAQNDN010000019.1"/>
</dbReference>
<protein>
    <submittedName>
        <fullName evidence="2">Caspase family protein</fullName>
    </submittedName>
</protein>
<dbReference type="Proteomes" id="UP001217838">
    <property type="component" value="Unassembled WGS sequence"/>
</dbReference>
<reference evidence="2 3" key="1">
    <citation type="submission" date="2022-11" db="EMBL/GenBank/DDBJ databases">
        <title>Minimal conservation of predation-associated metabolite biosynthetic gene clusters underscores biosynthetic potential of Myxococcota including descriptions for ten novel species: Archangium lansinium sp. nov., Myxococcus landrumus sp. nov., Nannocystis bai.</title>
        <authorList>
            <person name="Ahearne A."/>
            <person name="Stevens C."/>
            <person name="Dowd S."/>
        </authorList>
    </citation>
    <scope>NUCLEOTIDE SEQUENCE [LARGE SCALE GENOMIC DNA]</scope>
    <source>
        <strain evidence="2 3">NCELM</strain>
    </source>
</reference>
<dbReference type="Gene3D" id="3.40.50.1460">
    <property type="match status" value="1"/>
</dbReference>
<proteinExistence type="predicted"/>
<evidence type="ECO:0000313" key="3">
    <source>
        <dbReference type="Proteomes" id="UP001217838"/>
    </source>
</evidence>
<organism evidence="2 3">
    <name type="scientific">Nannocystis radixulma</name>
    <dbReference type="NCBI Taxonomy" id="2995305"/>
    <lineage>
        <taxon>Bacteria</taxon>
        <taxon>Pseudomonadati</taxon>
        <taxon>Myxococcota</taxon>
        <taxon>Polyangia</taxon>
        <taxon>Nannocystales</taxon>
        <taxon>Nannocystaceae</taxon>
        <taxon>Nannocystis</taxon>
    </lineage>
</organism>